<dbReference type="EMBL" id="AFYH01065681">
    <property type="status" value="NOT_ANNOTATED_CDS"/>
    <property type="molecule type" value="Genomic_DNA"/>
</dbReference>
<dbReference type="GO" id="GO:0005739">
    <property type="term" value="C:mitochondrion"/>
    <property type="evidence" value="ECO:0007669"/>
    <property type="project" value="UniProtKB-SubCell"/>
</dbReference>
<dbReference type="PROSITE" id="PS00188">
    <property type="entry name" value="BIOTIN"/>
    <property type="match status" value="1"/>
</dbReference>
<dbReference type="Proteomes" id="UP000008672">
    <property type="component" value="Unassembled WGS sequence"/>
</dbReference>
<proteinExistence type="predicted"/>
<evidence type="ECO:0000256" key="2">
    <source>
        <dbReference type="ARBA" id="ARBA00004173"/>
    </source>
</evidence>
<dbReference type="GO" id="GO:0046872">
    <property type="term" value="F:metal ion binding"/>
    <property type="evidence" value="ECO:0007669"/>
    <property type="project" value="UniProtKB-KW"/>
</dbReference>
<dbReference type="PROSITE" id="PS50968">
    <property type="entry name" value="BIOTINYL_LIPOYL"/>
    <property type="match status" value="1"/>
</dbReference>
<keyword evidence="7" id="KW-0092">Biotin</keyword>
<feature type="domain" description="Lipoyl-binding" evidence="8">
    <location>
        <begin position="30"/>
        <end position="105"/>
    </location>
</feature>
<dbReference type="FunFam" id="2.40.50.100:FF:000029">
    <property type="entry name" value="propionyl-CoA carboxylase alpha chain, mitochondrial"/>
    <property type="match status" value="1"/>
</dbReference>
<evidence type="ECO:0000259" key="8">
    <source>
        <dbReference type="PROSITE" id="PS50968"/>
    </source>
</evidence>
<keyword evidence="3" id="KW-0479">Metal-binding</keyword>
<dbReference type="Pfam" id="PF00364">
    <property type="entry name" value="Biotin_lipoyl"/>
    <property type="match status" value="1"/>
</dbReference>
<evidence type="ECO:0000256" key="7">
    <source>
        <dbReference type="ARBA" id="ARBA00023267"/>
    </source>
</evidence>
<protein>
    <submittedName>
        <fullName evidence="9">Propionyl-CoA carboxylase subunit alpha</fullName>
    </submittedName>
</protein>
<gene>
    <name evidence="9" type="primary">PCCA</name>
</gene>
<name>H3AY54_LATCH</name>
<dbReference type="InterPro" id="IPR050856">
    <property type="entry name" value="Biotin_carboxylase_complex"/>
</dbReference>
<dbReference type="SUPFAM" id="SSF51230">
    <property type="entry name" value="Single hybrid motif"/>
    <property type="match status" value="1"/>
</dbReference>
<reference evidence="9" key="3">
    <citation type="submission" date="2025-09" db="UniProtKB">
        <authorList>
            <consortium name="Ensembl"/>
        </authorList>
    </citation>
    <scope>IDENTIFICATION</scope>
</reference>
<dbReference type="EMBL" id="AFYH01065676">
    <property type="status" value="NOT_ANNOTATED_CDS"/>
    <property type="molecule type" value="Genomic_DNA"/>
</dbReference>
<evidence type="ECO:0000256" key="5">
    <source>
        <dbReference type="ARBA" id="ARBA00022946"/>
    </source>
</evidence>
<dbReference type="InterPro" id="IPR011053">
    <property type="entry name" value="Single_hybrid_motif"/>
</dbReference>
<dbReference type="EMBL" id="AFYH01065679">
    <property type="status" value="NOT_ANNOTATED_CDS"/>
    <property type="molecule type" value="Genomic_DNA"/>
</dbReference>
<dbReference type="AlphaFoldDB" id="H3AY54"/>
<sequence>FKKKTFKSPYYKVQVLTKLAAELSKYMPEKVEEDTSSNLRSPMPGTVVAVSVKPGDMVAEGQEICVIEAMKMQNSMTAAKPAKVKAVHCKAGETVGEGDLLVELE</sequence>
<dbReference type="EMBL" id="AFYH01065680">
    <property type="status" value="NOT_ANNOTATED_CDS"/>
    <property type="molecule type" value="Genomic_DNA"/>
</dbReference>
<dbReference type="Bgee" id="ENSLACG00000012828">
    <property type="expression patterns" value="Expressed in chordate pharynx and 6 other cell types or tissues"/>
</dbReference>
<dbReference type="EMBL" id="AFYH01065675">
    <property type="status" value="NOT_ANNOTATED_CDS"/>
    <property type="molecule type" value="Genomic_DNA"/>
</dbReference>
<dbReference type="Gene3D" id="2.40.50.100">
    <property type="match status" value="1"/>
</dbReference>
<dbReference type="EMBL" id="AFYH01065683">
    <property type="status" value="NOT_ANNOTATED_CDS"/>
    <property type="molecule type" value="Genomic_DNA"/>
</dbReference>
<dbReference type="EMBL" id="AFYH01065677">
    <property type="status" value="NOT_ANNOTATED_CDS"/>
    <property type="molecule type" value="Genomic_DNA"/>
</dbReference>
<comment type="subcellular location">
    <subcellularLocation>
        <location evidence="2">Mitochondrion</location>
    </subcellularLocation>
</comment>
<evidence type="ECO:0000256" key="6">
    <source>
        <dbReference type="ARBA" id="ARBA00023128"/>
    </source>
</evidence>
<dbReference type="PANTHER" id="PTHR18866:SF33">
    <property type="entry name" value="METHYLCROTONOYL-COA CARBOXYLASE SUBUNIT ALPHA, MITOCHONDRIAL-RELATED"/>
    <property type="match status" value="1"/>
</dbReference>
<dbReference type="GeneTree" id="ENSGT00940000156083"/>
<accession>H3AY54</accession>
<dbReference type="Ensembl" id="ENSLACT00000014675.1">
    <property type="protein sequence ID" value="ENSLACP00000014575.1"/>
    <property type="gene ID" value="ENSLACG00000012828.2"/>
</dbReference>
<reference evidence="9" key="2">
    <citation type="submission" date="2025-08" db="UniProtKB">
        <authorList>
            <consortium name="Ensembl"/>
        </authorList>
    </citation>
    <scope>IDENTIFICATION</scope>
</reference>
<evidence type="ECO:0000256" key="4">
    <source>
        <dbReference type="ARBA" id="ARBA00022842"/>
    </source>
</evidence>
<keyword evidence="5" id="KW-0809">Transit peptide</keyword>
<dbReference type="InterPro" id="IPR000089">
    <property type="entry name" value="Biotin_lipoyl"/>
</dbReference>
<evidence type="ECO:0000313" key="10">
    <source>
        <dbReference type="Proteomes" id="UP000008672"/>
    </source>
</evidence>
<keyword evidence="4" id="KW-0460">Magnesium</keyword>
<reference evidence="10" key="1">
    <citation type="submission" date="2011-08" db="EMBL/GenBank/DDBJ databases">
        <title>The draft genome of Latimeria chalumnae.</title>
        <authorList>
            <person name="Di Palma F."/>
            <person name="Alfoldi J."/>
            <person name="Johnson J."/>
            <person name="Berlin A."/>
            <person name="Gnerre S."/>
            <person name="Jaffe D."/>
            <person name="MacCallum I."/>
            <person name="Young S."/>
            <person name="Walker B.J."/>
            <person name="Lander E."/>
            <person name="Lindblad-Toh K."/>
        </authorList>
    </citation>
    <scope>NUCLEOTIDE SEQUENCE [LARGE SCALE GENOMIC DNA]</scope>
    <source>
        <strain evidence="10">Wild caught</strain>
    </source>
</reference>
<dbReference type="EMBL" id="AFYH01065684">
    <property type="status" value="NOT_ANNOTATED_CDS"/>
    <property type="molecule type" value="Genomic_DNA"/>
</dbReference>
<dbReference type="CDD" id="cd06850">
    <property type="entry name" value="biotinyl_domain"/>
    <property type="match status" value="1"/>
</dbReference>
<dbReference type="PANTHER" id="PTHR18866">
    <property type="entry name" value="CARBOXYLASE:PYRUVATE/ACETYL-COA/PROPIONYL-COA CARBOXYLASE"/>
    <property type="match status" value="1"/>
</dbReference>
<organism evidence="9 10">
    <name type="scientific">Latimeria chalumnae</name>
    <name type="common">Coelacanth</name>
    <dbReference type="NCBI Taxonomy" id="7897"/>
    <lineage>
        <taxon>Eukaryota</taxon>
        <taxon>Metazoa</taxon>
        <taxon>Chordata</taxon>
        <taxon>Craniata</taxon>
        <taxon>Vertebrata</taxon>
        <taxon>Euteleostomi</taxon>
        <taxon>Coelacanthiformes</taxon>
        <taxon>Coelacanthidae</taxon>
        <taxon>Latimeria</taxon>
    </lineage>
</organism>
<keyword evidence="10" id="KW-1185">Reference proteome</keyword>
<comment type="cofactor">
    <cofactor evidence="1">
        <name>biotin</name>
        <dbReference type="ChEBI" id="CHEBI:57586"/>
    </cofactor>
</comment>
<dbReference type="EMBL" id="AFYH01065678">
    <property type="status" value="NOT_ANNOTATED_CDS"/>
    <property type="molecule type" value="Genomic_DNA"/>
</dbReference>
<evidence type="ECO:0000313" key="9">
    <source>
        <dbReference type="Ensembl" id="ENSLACP00000014575.1"/>
    </source>
</evidence>
<evidence type="ECO:0000256" key="1">
    <source>
        <dbReference type="ARBA" id="ARBA00001953"/>
    </source>
</evidence>
<evidence type="ECO:0000256" key="3">
    <source>
        <dbReference type="ARBA" id="ARBA00022723"/>
    </source>
</evidence>
<dbReference type="GO" id="GO:0004658">
    <property type="term" value="F:propionyl-CoA carboxylase activity"/>
    <property type="evidence" value="ECO:0007669"/>
    <property type="project" value="TreeGrafter"/>
</dbReference>
<dbReference type="EMBL" id="AFYH01065682">
    <property type="status" value="NOT_ANNOTATED_CDS"/>
    <property type="molecule type" value="Genomic_DNA"/>
</dbReference>
<dbReference type="InterPro" id="IPR001882">
    <property type="entry name" value="Biotin_BS"/>
</dbReference>
<keyword evidence="6" id="KW-0496">Mitochondrion</keyword>